<gene>
    <name evidence="1" type="ORF">EDC26_10125</name>
</gene>
<dbReference type="Proteomes" id="UP000295525">
    <property type="component" value="Unassembled WGS sequence"/>
</dbReference>
<sequence>MLFAGLLIILLFAAMDTFNHEKPRILILHSYTETGKWEQAVNEGINRELAKNRTPISILWHYMAFTDQAGKTDWDDASKQARHVIKTFRPDILVPIGEEAQEYVGRHYVNDPHMRIIYATSEHPSHFRYPEADNVTGIREILPLAQITEVLHYLRQPTLRIRVLGMDDATGQSEREQVKDFLWAPNHLVDVQLVSNFDAWKAAVHAANQDADVLIVLSYNGLPLSATDTHPVDNKLLATWTEHESKPLVIGVRVPFAAGGGALAVVPSAEGIGAQIGKRILTLLALPPGGALPRGNDSQDFLIALRPERLAERKFSLPAIYIQAARASHTLFE</sequence>
<comment type="caution">
    <text evidence="1">The sequence shown here is derived from an EMBL/GenBank/DDBJ whole genome shotgun (WGS) entry which is preliminary data.</text>
</comment>
<evidence type="ECO:0000313" key="2">
    <source>
        <dbReference type="Proteomes" id="UP000295525"/>
    </source>
</evidence>
<name>A0A4R3MER5_9BURK</name>
<evidence type="ECO:0000313" key="1">
    <source>
        <dbReference type="EMBL" id="TCT10809.1"/>
    </source>
</evidence>
<proteinExistence type="predicted"/>
<keyword evidence="2" id="KW-1185">Reference proteome</keyword>
<protein>
    <recommendedName>
        <fullName evidence="3">ABC transporter substrate binding protein</fullName>
    </recommendedName>
</protein>
<organism evidence="1 2">
    <name type="scientific">Paralcaligenes ureilyticus</name>
    <dbReference type="NCBI Taxonomy" id="627131"/>
    <lineage>
        <taxon>Bacteria</taxon>
        <taxon>Pseudomonadati</taxon>
        <taxon>Pseudomonadota</taxon>
        <taxon>Betaproteobacteria</taxon>
        <taxon>Burkholderiales</taxon>
        <taxon>Alcaligenaceae</taxon>
        <taxon>Paralcaligenes</taxon>
    </lineage>
</organism>
<reference evidence="1 2" key="1">
    <citation type="submission" date="2019-03" db="EMBL/GenBank/DDBJ databases">
        <title>Genomic Encyclopedia of Type Strains, Phase IV (KMG-IV): sequencing the most valuable type-strain genomes for metagenomic binning, comparative biology and taxonomic classification.</title>
        <authorList>
            <person name="Goeker M."/>
        </authorList>
    </citation>
    <scope>NUCLEOTIDE SEQUENCE [LARGE SCALE GENOMIC DNA]</scope>
    <source>
        <strain evidence="1 2">DSM 24591</strain>
    </source>
</reference>
<accession>A0A4R3MER5</accession>
<dbReference type="EMBL" id="SMAJ01000001">
    <property type="protein sequence ID" value="TCT10809.1"/>
    <property type="molecule type" value="Genomic_DNA"/>
</dbReference>
<dbReference type="AlphaFoldDB" id="A0A4R3MER5"/>
<evidence type="ECO:0008006" key="3">
    <source>
        <dbReference type="Google" id="ProtNLM"/>
    </source>
</evidence>